<protein>
    <submittedName>
        <fullName evidence="1">Uncharacterized protein</fullName>
    </submittedName>
</protein>
<keyword evidence="2" id="KW-1185">Reference proteome</keyword>
<organism evidence="1 2">
    <name type="scientific">Nocardioides endophyticus</name>
    <dbReference type="NCBI Taxonomy" id="1353775"/>
    <lineage>
        <taxon>Bacteria</taxon>
        <taxon>Bacillati</taxon>
        <taxon>Actinomycetota</taxon>
        <taxon>Actinomycetes</taxon>
        <taxon>Propionibacteriales</taxon>
        <taxon>Nocardioidaceae</taxon>
        <taxon>Nocardioides</taxon>
    </lineage>
</organism>
<name>A0ABP8Z7B9_9ACTN</name>
<sequence length="180" mass="20084">MDLDKDERAQLAGTLGCTEADLDSELQSFFDAAQEEYVRMMLGQRVYTRGSDIREYRLLLLIKHAFKKLPSEQQISGLFQTSAIQSRSLLRSVMSKYQYELQAIIRDSLSQLLTAATGPADGDKVVIVEAENFVEALNREIAAIDGRLQPVTRQASTTAAYVIPKDTYKRLETRFGVAGG</sequence>
<dbReference type="RefSeq" id="WP_345528381.1">
    <property type="nucleotide sequence ID" value="NZ_BAABKN010000023.1"/>
</dbReference>
<dbReference type="Proteomes" id="UP001499882">
    <property type="component" value="Unassembled WGS sequence"/>
</dbReference>
<gene>
    <name evidence="1" type="ORF">GCM10023350_36750</name>
</gene>
<reference evidence="2" key="1">
    <citation type="journal article" date="2019" name="Int. J. Syst. Evol. Microbiol.">
        <title>The Global Catalogue of Microorganisms (GCM) 10K type strain sequencing project: providing services to taxonomists for standard genome sequencing and annotation.</title>
        <authorList>
            <consortium name="The Broad Institute Genomics Platform"/>
            <consortium name="The Broad Institute Genome Sequencing Center for Infectious Disease"/>
            <person name="Wu L."/>
            <person name="Ma J."/>
        </authorList>
    </citation>
    <scope>NUCLEOTIDE SEQUENCE [LARGE SCALE GENOMIC DNA]</scope>
    <source>
        <strain evidence="2">JCM 18532</strain>
    </source>
</reference>
<accession>A0ABP8Z7B9</accession>
<evidence type="ECO:0000313" key="2">
    <source>
        <dbReference type="Proteomes" id="UP001499882"/>
    </source>
</evidence>
<proteinExistence type="predicted"/>
<evidence type="ECO:0000313" key="1">
    <source>
        <dbReference type="EMBL" id="GAA4748469.1"/>
    </source>
</evidence>
<comment type="caution">
    <text evidence="1">The sequence shown here is derived from an EMBL/GenBank/DDBJ whole genome shotgun (WGS) entry which is preliminary data.</text>
</comment>
<dbReference type="EMBL" id="BAABKN010000023">
    <property type="protein sequence ID" value="GAA4748469.1"/>
    <property type="molecule type" value="Genomic_DNA"/>
</dbReference>